<organism evidence="1 2">
    <name type="scientific">Aeromicrobium terrae</name>
    <dbReference type="NCBI Taxonomy" id="2498846"/>
    <lineage>
        <taxon>Bacteria</taxon>
        <taxon>Bacillati</taxon>
        <taxon>Actinomycetota</taxon>
        <taxon>Actinomycetes</taxon>
        <taxon>Propionibacteriales</taxon>
        <taxon>Nocardioidaceae</taxon>
        <taxon>Aeromicrobium</taxon>
    </lineage>
</organism>
<reference evidence="1 2" key="1">
    <citation type="submission" date="2019-06" db="EMBL/GenBank/DDBJ databases">
        <title>Aeromicrobium sp. nov., isolated from a maize field.</title>
        <authorList>
            <person name="Lin S.-Y."/>
            <person name="Tsai C.-F."/>
            <person name="Young C.-C."/>
        </authorList>
    </citation>
    <scope>NUCLEOTIDE SEQUENCE [LARGE SCALE GENOMIC DNA]</scope>
    <source>
        <strain evidence="1 2">CC-CFT486</strain>
    </source>
</reference>
<sequence>MAREVRCGDERLGHVIDARFVVRGAVEGSLAEAQLVGLVVGPKRRMSVLGYERAEQDRPALLNWFFGRRQRESFLVDWDDVASVDGDAVELREGFTRWSSRLR</sequence>
<keyword evidence="2" id="KW-1185">Reference proteome</keyword>
<comment type="caution">
    <text evidence="1">The sequence shown here is derived from an EMBL/GenBank/DDBJ whole genome shotgun (WGS) entry which is preliminary data.</text>
</comment>
<gene>
    <name evidence="1" type="ORF">FHP06_10865</name>
</gene>
<protein>
    <submittedName>
        <fullName evidence="1">PRC-barrel domain containing protein</fullName>
    </submittedName>
</protein>
<accession>A0A5C8NIG3</accession>
<proteinExistence type="predicted"/>
<name>A0A5C8NIG3_9ACTN</name>
<dbReference type="Proteomes" id="UP000321571">
    <property type="component" value="Unassembled WGS sequence"/>
</dbReference>
<dbReference type="EMBL" id="VDUX01000004">
    <property type="protein sequence ID" value="TXL60970.1"/>
    <property type="molecule type" value="Genomic_DNA"/>
</dbReference>
<dbReference type="OrthoDB" id="3430164at2"/>
<evidence type="ECO:0000313" key="2">
    <source>
        <dbReference type="Proteomes" id="UP000321571"/>
    </source>
</evidence>
<dbReference type="AlphaFoldDB" id="A0A5C8NIG3"/>
<evidence type="ECO:0000313" key="1">
    <source>
        <dbReference type="EMBL" id="TXL60970.1"/>
    </source>
</evidence>